<evidence type="ECO:0000259" key="8">
    <source>
        <dbReference type="Pfam" id="PF20684"/>
    </source>
</evidence>
<comment type="subcellular location">
    <subcellularLocation>
        <location evidence="1">Membrane</location>
        <topology evidence="1">Multi-pass membrane protein</topology>
    </subcellularLocation>
</comment>
<name>A0AAV9WID3_9PEZI</name>
<feature type="transmembrane region" description="Helical" evidence="7">
    <location>
        <begin position="257"/>
        <end position="275"/>
    </location>
</feature>
<dbReference type="PANTHER" id="PTHR33048">
    <property type="entry name" value="PTH11-LIKE INTEGRAL MEMBRANE PROTEIN (AFU_ORTHOLOGUE AFUA_5G11245)"/>
    <property type="match status" value="1"/>
</dbReference>
<keyword evidence="4 7" id="KW-0472">Membrane</keyword>
<evidence type="ECO:0000256" key="4">
    <source>
        <dbReference type="ARBA" id="ARBA00023136"/>
    </source>
</evidence>
<evidence type="ECO:0000313" key="9">
    <source>
        <dbReference type="EMBL" id="KAK6508042.1"/>
    </source>
</evidence>
<evidence type="ECO:0000256" key="3">
    <source>
        <dbReference type="ARBA" id="ARBA00022989"/>
    </source>
</evidence>
<feature type="compositionally biased region" description="Polar residues" evidence="6">
    <location>
        <begin position="339"/>
        <end position="348"/>
    </location>
</feature>
<evidence type="ECO:0000256" key="1">
    <source>
        <dbReference type="ARBA" id="ARBA00004141"/>
    </source>
</evidence>
<feature type="transmembrane region" description="Helical" evidence="7">
    <location>
        <begin position="219"/>
        <end position="237"/>
    </location>
</feature>
<dbReference type="Proteomes" id="UP001370758">
    <property type="component" value="Unassembled WGS sequence"/>
</dbReference>
<feature type="transmembrane region" description="Helical" evidence="7">
    <location>
        <begin position="136"/>
        <end position="157"/>
    </location>
</feature>
<evidence type="ECO:0000256" key="6">
    <source>
        <dbReference type="SAM" id="MobiDB-lite"/>
    </source>
</evidence>
<dbReference type="AlphaFoldDB" id="A0AAV9WID3"/>
<reference evidence="9 10" key="1">
    <citation type="submission" date="2023-08" db="EMBL/GenBank/DDBJ databases">
        <authorList>
            <person name="Palmer J.M."/>
        </authorList>
    </citation>
    <scope>NUCLEOTIDE SEQUENCE [LARGE SCALE GENOMIC DNA]</scope>
    <source>
        <strain evidence="9 10">TWF481</strain>
    </source>
</reference>
<dbReference type="InterPro" id="IPR049326">
    <property type="entry name" value="Rhodopsin_dom_fungi"/>
</dbReference>
<dbReference type="PANTHER" id="PTHR33048:SF47">
    <property type="entry name" value="INTEGRAL MEMBRANE PROTEIN-RELATED"/>
    <property type="match status" value="1"/>
</dbReference>
<keyword evidence="2 7" id="KW-0812">Transmembrane</keyword>
<feature type="transmembrane region" description="Helical" evidence="7">
    <location>
        <begin position="13"/>
        <end position="33"/>
    </location>
</feature>
<evidence type="ECO:0000256" key="7">
    <source>
        <dbReference type="SAM" id="Phobius"/>
    </source>
</evidence>
<feature type="compositionally biased region" description="Low complexity" evidence="6">
    <location>
        <begin position="384"/>
        <end position="395"/>
    </location>
</feature>
<evidence type="ECO:0000256" key="5">
    <source>
        <dbReference type="ARBA" id="ARBA00038359"/>
    </source>
</evidence>
<dbReference type="InterPro" id="IPR052337">
    <property type="entry name" value="SAT4-like"/>
</dbReference>
<gene>
    <name evidence="9" type="ORF">TWF481_006457</name>
</gene>
<sequence length="410" mass="45008">MAISGKQAIACEWAFFGLAAFFVFFRLFVRIFVTCNPGFSDGLVLLVLVCFLSTAVCDTIAASKGLFAENLTYESDLIAAFEAHGGGYLEELVVVLQILYASSFPYICELWGLKVCFLLLYGGLIPRSMRWLRNCLYATWMIVGVGFIVSMLLMALWCLPVDRNWDVTMLKGSHGRCFAYSSYEPYFTLTAFHIVTDFMIYALPFPILKSLSLNRRQHWGVISIFALGGVCIASTIGRTVSIGLVSNIPLVGFWTSFEQMTGLIVVCIPALKVLILEHRSRDGSRVKVEFTDGGSRLSRLQRISVTPATRSDLRGGVGEGTEERWIRMDSPVEGDVPNDSHSISSLSFQGAVPDRIPDIERGFSNPPSENEAGVGGENSKRIDSGGTSTKKGTTPPKNPADPSDRQSTVT</sequence>
<protein>
    <recommendedName>
        <fullName evidence="8">Rhodopsin domain-containing protein</fullName>
    </recommendedName>
</protein>
<keyword evidence="10" id="KW-1185">Reference proteome</keyword>
<evidence type="ECO:0000256" key="2">
    <source>
        <dbReference type="ARBA" id="ARBA00022692"/>
    </source>
</evidence>
<organism evidence="9 10">
    <name type="scientific">Arthrobotrys musiformis</name>
    <dbReference type="NCBI Taxonomy" id="47236"/>
    <lineage>
        <taxon>Eukaryota</taxon>
        <taxon>Fungi</taxon>
        <taxon>Dikarya</taxon>
        <taxon>Ascomycota</taxon>
        <taxon>Pezizomycotina</taxon>
        <taxon>Orbiliomycetes</taxon>
        <taxon>Orbiliales</taxon>
        <taxon>Orbiliaceae</taxon>
        <taxon>Arthrobotrys</taxon>
    </lineage>
</organism>
<dbReference type="Pfam" id="PF20684">
    <property type="entry name" value="Fung_rhodopsin"/>
    <property type="match status" value="1"/>
</dbReference>
<feature type="transmembrane region" description="Helical" evidence="7">
    <location>
        <begin position="186"/>
        <end position="207"/>
    </location>
</feature>
<keyword evidence="3 7" id="KW-1133">Transmembrane helix</keyword>
<evidence type="ECO:0000313" key="10">
    <source>
        <dbReference type="Proteomes" id="UP001370758"/>
    </source>
</evidence>
<comment type="caution">
    <text evidence="9">The sequence shown here is derived from an EMBL/GenBank/DDBJ whole genome shotgun (WGS) entry which is preliminary data.</text>
</comment>
<feature type="transmembrane region" description="Helical" evidence="7">
    <location>
        <begin position="104"/>
        <end position="124"/>
    </location>
</feature>
<comment type="similarity">
    <text evidence="5">Belongs to the SAT4 family.</text>
</comment>
<feature type="domain" description="Rhodopsin" evidence="8">
    <location>
        <begin position="25"/>
        <end position="275"/>
    </location>
</feature>
<dbReference type="GO" id="GO:0016020">
    <property type="term" value="C:membrane"/>
    <property type="evidence" value="ECO:0007669"/>
    <property type="project" value="UniProtKB-SubCell"/>
</dbReference>
<feature type="transmembrane region" description="Helical" evidence="7">
    <location>
        <begin position="45"/>
        <end position="67"/>
    </location>
</feature>
<dbReference type="EMBL" id="JAVHJL010000003">
    <property type="protein sequence ID" value="KAK6508042.1"/>
    <property type="molecule type" value="Genomic_DNA"/>
</dbReference>
<feature type="region of interest" description="Disordered" evidence="6">
    <location>
        <begin position="330"/>
        <end position="410"/>
    </location>
</feature>
<proteinExistence type="inferred from homology"/>
<accession>A0AAV9WID3</accession>